<dbReference type="Proteomes" id="UP000201640">
    <property type="component" value="Segment"/>
</dbReference>
<evidence type="ECO:0000313" key="1">
    <source>
        <dbReference type="EMBL" id="AGC01877.1"/>
    </source>
</evidence>
<sequence>MHIEFNPNFGYKFFKIGYCTKNEFFDKFSVFSNLFRIYDNTFLLIPVNLSNLFYLSFDEKCNIWKLFHSINNKLLIREIEIWSNSLNNLDKDFVYIFEYNESIKNICVFDKKEKKYSFTQSEKKYFCLHKFTNLLYISCDQMIFLNSESFPNLFLSSIIYSNNISDTSEIINILSSVQYKFFFDKIINDLQKNIINLVDLAPNNAYSQIFTELKISDTNFYNEKFIEFNSNIINTLNSSYENDKLHQITINLISGFKYDFIKELNNLYHRFRCFPNERLFMYKHMPNHSYTLLIKEIHRYYLKNNNKINIGEIYKMFTEKINYDENNELLYLIAQAIFSRSEYMSKYHEIYCRTLWSDKKPKYIFNNYFPFNIFSTNLFIMEHILSLQ</sequence>
<evidence type="ECO:0000313" key="2">
    <source>
        <dbReference type="Proteomes" id="UP000201640"/>
    </source>
</evidence>
<dbReference type="OrthoDB" id="30894at10239"/>
<protein>
    <submittedName>
        <fullName evidence="1">Uncharacterized protein</fullName>
    </submittedName>
</protein>
<dbReference type="RefSeq" id="YP_007354313.1">
    <property type="nucleotide sequence ID" value="NC_020104.1"/>
</dbReference>
<dbReference type="EMBL" id="JX962719">
    <property type="protein sequence ID" value="AGC01877.1"/>
    <property type="molecule type" value="Genomic_DNA"/>
</dbReference>
<dbReference type="KEGG" id="vg:14445427"/>
<gene>
    <name evidence="1" type="ORF">Moumou_00337</name>
</gene>
<proteinExistence type="predicted"/>
<organism evidence="1 2">
    <name type="scientific">Acanthamoeba polyphaga moumouvirus</name>
    <dbReference type="NCBI Taxonomy" id="1269028"/>
    <lineage>
        <taxon>Viruses</taxon>
        <taxon>Varidnaviria</taxon>
        <taxon>Bamfordvirae</taxon>
        <taxon>Nucleocytoviricota</taxon>
        <taxon>Megaviricetes</taxon>
        <taxon>Imitervirales</taxon>
        <taxon>Mimiviridae</taxon>
        <taxon>Megamimivirinae</taxon>
        <taxon>Moumouvirus</taxon>
    </lineage>
</organism>
<accession>L7RC77</accession>
<keyword evidence="2" id="KW-1185">Reference proteome</keyword>
<name>L7RC77_9VIRU</name>
<reference evidence="1 2" key="1">
    <citation type="journal article" date="2012" name="Genome Biol. Evol.">
        <title>Related Giant Viruses in Distant Locations and Different Habitats: Acanthamoeba polyphaga moumouvirus Represents a Third Lineage of the Mimiviridae That Is Close to the Megavirus Lineage.</title>
        <authorList>
            <person name="Yoosuf N."/>
            <person name="Yutin N."/>
            <person name="Colson P."/>
            <person name="Shabalina S.A."/>
            <person name="Pagnier I."/>
            <person name="Robert C."/>
            <person name="Azza S."/>
            <person name="Klose T."/>
            <person name="Wong J."/>
            <person name="Rossmann M.G."/>
            <person name="La Scola B."/>
            <person name="Raoult D."/>
            <person name="Koonin E.V."/>
        </authorList>
    </citation>
    <scope>NUCLEOTIDE SEQUENCE [LARGE SCALE GENOMIC DNA]</scope>
    <source>
        <strain evidence="1 2">M10A</strain>
    </source>
</reference>
<dbReference type="GeneID" id="14445427"/>